<gene>
    <name evidence="1" type="ORF">SNE35_03315</name>
</gene>
<sequence>MEPPDFRAPVDAALLASLRAWCEGGAFPTLTEPLRVASIAPHAGLDGVACVLDGSHELARLGRWRGWAWRLRILLRESVAGRVARPGDPWDCGWWRDSALGPAEKFRPRRATLLMVRELTPTAAATLLFALRAKSIVYDKPVRVLVISEAASAGVVRL</sequence>
<dbReference type="EMBL" id="JAXCLA010000001">
    <property type="protein sequence ID" value="MDY0743514.1"/>
    <property type="molecule type" value="Genomic_DNA"/>
</dbReference>
<reference evidence="1 2" key="1">
    <citation type="submission" date="2023-11" db="EMBL/GenBank/DDBJ databases">
        <title>Paucibacter sp. nov., isolated from fresh soil in Korea.</title>
        <authorList>
            <person name="Le N.T.T."/>
        </authorList>
    </citation>
    <scope>NUCLEOTIDE SEQUENCE [LARGE SCALE GENOMIC DNA]</scope>
    <source>
        <strain evidence="1 2">R3-3</strain>
    </source>
</reference>
<organism evidence="1 2">
    <name type="scientific">Roseateles agri</name>
    <dbReference type="NCBI Taxonomy" id="3098619"/>
    <lineage>
        <taxon>Bacteria</taxon>
        <taxon>Pseudomonadati</taxon>
        <taxon>Pseudomonadota</taxon>
        <taxon>Betaproteobacteria</taxon>
        <taxon>Burkholderiales</taxon>
        <taxon>Sphaerotilaceae</taxon>
        <taxon>Roseateles</taxon>
    </lineage>
</organism>
<accession>A0ABU5DBL8</accession>
<proteinExistence type="predicted"/>
<evidence type="ECO:0000313" key="2">
    <source>
        <dbReference type="Proteomes" id="UP001285263"/>
    </source>
</evidence>
<name>A0ABU5DBL8_9BURK</name>
<evidence type="ECO:0000313" key="1">
    <source>
        <dbReference type="EMBL" id="MDY0743514.1"/>
    </source>
</evidence>
<protein>
    <submittedName>
        <fullName evidence="1">Uncharacterized protein</fullName>
    </submittedName>
</protein>
<dbReference type="Proteomes" id="UP001285263">
    <property type="component" value="Unassembled WGS sequence"/>
</dbReference>
<keyword evidence="2" id="KW-1185">Reference proteome</keyword>
<comment type="caution">
    <text evidence="1">The sequence shown here is derived from an EMBL/GenBank/DDBJ whole genome shotgun (WGS) entry which is preliminary data.</text>
</comment>
<dbReference type="RefSeq" id="WP_320421407.1">
    <property type="nucleotide sequence ID" value="NZ_JAXCLA010000001.1"/>
</dbReference>